<feature type="signal peptide" evidence="1">
    <location>
        <begin position="1"/>
        <end position="27"/>
    </location>
</feature>
<sequence>MNQASRPPLFTLIVALLALHWGYPAHASNGPNPDACIALHLVPEESKGKKLCAPNTKGWTELQVSGEINQRYWAYVVVTDFDTDLGLTGIQFGIEYDAAPGKGVDILRWQKCSTLEFASKSWPEAGTGTLLTWDRNRECQKEDPVVVGAFLVEAKTEGQLSLVARPVDGIAAVAACTASVTEVNQSISRIQTKNLGWVAFGSSKGHDPTVPASPNR</sequence>
<evidence type="ECO:0000313" key="2">
    <source>
        <dbReference type="EMBL" id="NNF07876.1"/>
    </source>
</evidence>
<dbReference type="Proteomes" id="UP000547674">
    <property type="component" value="Unassembled WGS sequence"/>
</dbReference>
<proteinExistence type="predicted"/>
<organism evidence="2 3">
    <name type="scientific">Eiseniibacteriota bacterium</name>
    <dbReference type="NCBI Taxonomy" id="2212470"/>
    <lineage>
        <taxon>Bacteria</taxon>
        <taxon>Candidatus Eiseniibacteriota</taxon>
    </lineage>
</organism>
<accession>A0A7Y2E9T8</accession>
<evidence type="ECO:0000313" key="3">
    <source>
        <dbReference type="Proteomes" id="UP000547674"/>
    </source>
</evidence>
<dbReference type="EMBL" id="JABDJR010000563">
    <property type="protein sequence ID" value="NNF07876.1"/>
    <property type="molecule type" value="Genomic_DNA"/>
</dbReference>
<comment type="caution">
    <text evidence="2">The sequence shown here is derived from an EMBL/GenBank/DDBJ whole genome shotgun (WGS) entry which is preliminary data.</text>
</comment>
<dbReference type="AlphaFoldDB" id="A0A7Y2E9T8"/>
<feature type="chain" id="PRO_5030609911" evidence="1">
    <location>
        <begin position="28"/>
        <end position="216"/>
    </location>
</feature>
<reference evidence="2 3" key="1">
    <citation type="submission" date="2020-03" db="EMBL/GenBank/DDBJ databases">
        <title>Metabolic flexibility allows generalist bacteria to become dominant in a frequently disturbed ecosystem.</title>
        <authorList>
            <person name="Chen Y.-J."/>
            <person name="Leung P.M."/>
            <person name="Bay S.K."/>
            <person name="Hugenholtz P."/>
            <person name="Kessler A.J."/>
            <person name="Shelley G."/>
            <person name="Waite D.W."/>
            <person name="Cook P.L."/>
            <person name="Greening C."/>
        </authorList>
    </citation>
    <scope>NUCLEOTIDE SEQUENCE [LARGE SCALE GENOMIC DNA]</scope>
    <source>
        <strain evidence="2">SS_bin_28</strain>
    </source>
</reference>
<name>A0A7Y2E9T8_UNCEI</name>
<gene>
    <name evidence="2" type="ORF">HKN21_14020</name>
</gene>
<evidence type="ECO:0000256" key="1">
    <source>
        <dbReference type="SAM" id="SignalP"/>
    </source>
</evidence>
<protein>
    <submittedName>
        <fullName evidence="2">Uncharacterized protein</fullName>
    </submittedName>
</protein>
<keyword evidence="1" id="KW-0732">Signal</keyword>